<gene>
    <name evidence="1" type="ORF">UFOPK3610_00290</name>
</gene>
<organism evidence="1">
    <name type="scientific">freshwater metagenome</name>
    <dbReference type="NCBI Taxonomy" id="449393"/>
    <lineage>
        <taxon>unclassified sequences</taxon>
        <taxon>metagenomes</taxon>
        <taxon>ecological metagenomes</taxon>
    </lineage>
</organism>
<evidence type="ECO:0000313" key="1">
    <source>
        <dbReference type="EMBL" id="CAB4903892.1"/>
    </source>
</evidence>
<protein>
    <submittedName>
        <fullName evidence="1">Unannotated protein</fullName>
    </submittedName>
</protein>
<accession>A0A6J7G686</accession>
<reference evidence="1" key="1">
    <citation type="submission" date="2020-05" db="EMBL/GenBank/DDBJ databases">
        <authorList>
            <person name="Chiriac C."/>
            <person name="Salcher M."/>
            <person name="Ghai R."/>
            <person name="Kavagutti S V."/>
        </authorList>
    </citation>
    <scope>NUCLEOTIDE SEQUENCE</scope>
</reference>
<dbReference type="AlphaFoldDB" id="A0A6J7G686"/>
<name>A0A6J7G686_9ZZZZ</name>
<sequence length="708" mass="75097">MRRLLAPLAALAAVVSPLAMVGATTPVEAVGSQVALGTGTAKVFAIDGQLYYASTGTYTRAWTTPVTSIQVGDVQVRRFLPKSGVDATFAPNVSLDITTSPQSGTFLGAPKILPVKSGLLFCRVNSSSVDSGRNWWLETALFDTAKNSWGSLRYVKINPVFGSDAGCIGAAAHGDGYTAIVGRGNGFSPGQSMYAVTYSIGSTPTISPITNGFGAALGDGATGYSVISVNAATGMTDLYLEKKIPVTFTVSNVLRGTRIVRVSRSYFVTYDVARMLWDTPVETFRSRMDADENVVGDVEVGGNAVLVAADGKSMTVINGYKRILSVPQRTSVPGTSLSRIDPANLRYQRIWNLGLSTADLKRPDWSVPGGWTLTYKDNSGTHSEKVTIFGIRTGALSLYTVTGPIVPLVGSATNIRLSFTGNTNDWETHELNWTRTVETVEIGNTARTFVSGKLGSPVKLAGVETGNGYRNTQVFATAVIDGVPTVINREAGAASGAVYSAQSLVDAKWSKPQSVLDRVDTFALADPILFMPYGTKTALIGIQGLDYIAPRAKFTAGVLRRVFSNGVWSDPELLSRYVPHAEIGVPAYASVMGRSGEVDVRIATAHPTVIITGVSFSASRLPGSSFPSTNIYTFSGAIPARAHGRVNIWGWPNALDWALSGSSPVINASGRTIKLPSLFATLPATPAPTTTATMEWIDMLISTYVVNP</sequence>
<proteinExistence type="predicted"/>
<dbReference type="EMBL" id="CAFBMR010000005">
    <property type="protein sequence ID" value="CAB4903892.1"/>
    <property type="molecule type" value="Genomic_DNA"/>
</dbReference>